<dbReference type="AlphaFoldDB" id="A0A6J4QFZ9"/>
<proteinExistence type="predicted"/>
<name>A0A6J4QFZ9_9ACTN</name>
<feature type="domain" description="Transposase IS4-like" evidence="1">
    <location>
        <begin position="131"/>
        <end position="267"/>
    </location>
</feature>
<gene>
    <name evidence="3" type="ORF">AVDCRST_MAG78-2684</name>
</gene>
<evidence type="ECO:0008006" key="4">
    <source>
        <dbReference type="Google" id="ProtNLM"/>
    </source>
</evidence>
<protein>
    <recommendedName>
        <fullName evidence="4">Mobile element protein</fullName>
    </recommendedName>
</protein>
<dbReference type="GO" id="GO:0004803">
    <property type="term" value="F:transposase activity"/>
    <property type="evidence" value="ECO:0007669"/>
    <property type="project" value="InterPro"/>
</dbReference>
<dbReference type="Pfam" id="PF01609">
    <property type="entry name" value="DDE_Tnp_1"/>
    <property type="match status" value="1"/>
</dbReference>
<dbReference type="EMBL" id="CADCVB010000176">
    <property type="protein sequence ID" value="CAA9443823.1"/>
    <property type="molecule type" value="Genomic_DNA"/>
</dbReference>
<organism evidence="3">
    <name type="scientific">uncultured Rubrobacteraceae bacterium</name>
    <dbReference type="NCBI Taxonomy" id="349277"/>
    <lineage>
        <taxon>Bacteria</taxon>
        <taxon>Bacillati</taxon>
        <taxon>Actinomycetota</taxon>
        <taxon>Rubrobacteria</taxon>
        <taxon>Rubrobacterales</taxon>
        <taxon>Rubrobacteraceae</taxon>
        <taxon>environmental samples</taxon>
    </lineage>
</organism>
<feature type="domain" description="Insertion element IS402-like" evidence="2">
    <location>
        <begin position="18"/>
        <end position="92"/>
    </location>
</feature>
<evidence type="ECO:0000259" key="2">
    <source>
        <dbReference type="Pfam" id="PF13340"/>
    </source>
</evidence>
<dbReference type="InterPro" id="IPR002559">
    <property type="entry name" value="Transposase_11"/>
</dbReference>
<reference evidence="3" key="1">
    <citation type="submission" date="2020-02" db="EMBL/GenBank/DDBJ databases">
        <authorList>
            <person name="Meier V. D."/>
        </authorList>
    </citation>
    <scope>NUCLEOTIDE SEQUENCE</scope>
    <source>
        <strain evidence="3">AVDCRST_MAG78</strain>
    </source>
</reference>
<sequence>MPQQQRNQNLLPTIWRVPNALWSVIEQVLAELDPPARTGRKRIDARSTLDAIIFRLRSGCQWNRLPKEFPDDSSVHRTFQRWVRLGVFYRVWAVLLEACEDLGGGGWEWQAADIAISKARFGGDLVGPNPTDRAKHGVKRSLLVEAGGGPLGVIVAGANVPDAQLLAATIEVTVAERPKPDRPQHLCLSKGYDNRTGWGVIVSYGYEPHIQLIRDLRPPRKKCHKPRRWVVERTLAWLSKCRAILVRWDKKACNYLGLFKLACALLWFRRYYRLALSSTRP</sequence>
<accession>A0A6J4QFZ9</accession>
<evidence type="ECO:0000313" key="3">
    <source>
        <dbReference type="EMBL" id="CAA9443823.1"/>
    </source>
</evidence>
<dbReference type="NCBIfam" id="NF033580">
    <property type="entry name" value="transpos_IS5_3"/>
    <property type="match status" value="1"/>
</dbReference>
<dbReference type="InterPro" id="IPR025161">
    <property type="entry name" value="IS402-like_dom"/>
</dbReference>
<dbReference type="GO" id="GO:0006313">
    <property type="term" value="P:DNA transposition"/>
    <property type="evidence" value="ECO:0007669"/>
    <property type="project" value="InterPro"/>
</dbReference>
<dbReference type="Pfam" id="PF13340">
    <property type="entry name" value="DUF4096"/>
    <property type="match status" value="1"/>
</dbReference>
<dbReference type="PANTHER" id="PTHR30007:SF0">
    <property type="entry name" value="TRANSPOSASE"/>
    <property type="match status" value="1"/>
</dbReference>
<dbReference type="GO" id="GO:0003677">
    <property type="term" value="F:DNA binding"/>
    <property type="evidence" value="ECO:0007669"/>
    <property type="project" value="InterPro"/>
</dbReference>
<evidence type="ECO:0000259" key="1">
    <source>
        <dbReference type="Pfam" id="PF01609"/>
    </source>
</evidence>
<dbReference type="PANTHER" id="PTHR30007">
    <property type="entry name" value="PHP DOMAIN PROTEIN"/>
    <property type="match status" value="1"/>
</dbReference>